<dbReference type="SMART" id="SM00248">
    <property type="entry name" value="ANK"/>
    <property type="match status" value="6"/>
</dbReference>
<dbReference type="InterPro" id="IPR002110">
    <property type="entry name" value="Ankyrin_rpt"/>
</dbReference>
<feature type="compositionally biased region" description="Basic and acidic residues" evidence="3">
    <location>
        <begin position="813"/>
        <end position="830"/>
    </location>
</feature>
<feature type="region of interest" description="Disordered" evidence="3">
    <location>
        <begin position="1"/>
        <end position="30"/>
    </location>
</feature>
<dbReference type="InterPro" id="IPR029058">
    <property type="entry name" value="AB_hydrolase_fold"/>
</dbReference>
<dbReference type="SUPFAM" id="SSF53474">
    <property type="entry name" value="alpha/beta-Hydrolases"/>
    <property type="match status" value="1"/>
</dbReference>
<dbReference type="Gene3D" id="3.40.50.300">
    <property type="entry name" value="P-loop containing nucleotide triphosphate hydrolases"/>
    <property type="match status" value="1"/>
</dbReference>
<evidence type="ECO:0000313" key="5">
    <source>
        <dbReference type="EMBL" id="KAK5950479.1"/>
    </source>
</evidence>
<feature type="region of interest" description="Disordered" evidence="3">
    <location>
        <begin position="789"/>
        <end position="857"/>
    </location>
</feature>
<dbReference type="Proteomes" id="UP001316803">
    <property type="component" value="Unassembled WGS sequence"/>
</dbReference>
<accession>A0AAN8I3K5</accession>
<name>A0AAN8I3K5_9EURO</name>
<dbReference type="EMBL" id="JAKLMC020000026">
    <property type="protein sequence ID" value="KAK5950479.1"/>
    <property type="molecule type" value="Genomic_DNA"/>
</dbReference>
<dbReference type="AlphaFoldDB" id="A0AAN8I3K5"/>
<protein>
    <recommendedName>
        <fullName evidence="4">Nephrocystin 3-like N-terminal domain-containing protein</fullName>
    </recommendedName>
</protein>
<proteinExistence type="predicted"/>
<dbReference type="InterPro" id="IPR056884">
    <property type="entry name" value="NPHP3-like_N"/>
</dbReference>
<dbReference type="SUPFAM" id="SSF48403">
    <property type="entry name" value="Ankyrin repeat"/>
    <property type="match status" value="1"/>
</dbReference>
<dbReference type="Pfam" id="PF24883">
    <property type="entry name" value="NPHP3_N"/>
    <property type="match status" value="1"/>
</dbReference>
<evidence type="ECO:0000256" key="1">
    <source>
        <dbReference type="ARBA" id="ARBA00022737"/>
    </source>
</evidence>
<dbReference type="Gene3D" id="3.40.50.1820">
    <property type="entry name" value="alpha/beta hydrolase"/>
    <property type="match status" value="1"/>
</dbReference>
<feature type="region of interest" description="Disordered" evidence="3">
    <location>
        <begin position="1228"/>
        <end position="1274"/>
    </location>
</feature>
<feature type="repeat" description="ANK" evidence="2">
    <location>
        <begin position="976"/>
        <end position="1008"/>
    </location>
</feature>
<evidence type="ECO:0000256" key="2">
    <source>
        <dbReference type="PROSITE-ProRule" id="PRU00023"/>
    </source>
</evidence>
<feature type="repeat" description="ANK" evidence="2">
    <location>
        <begin position="1010"/>
        <end position="1042"/>
    </location>
</feature>
<dbReference type="PANTHER" id="PTHR48182:SF3">
    <property type="entry name" value="DUF676 DOMAIN-CONTAINING PROTEIN"/>
    <property type="match status" value="1"/>
</dbReference>
<feature type="repeat" description="ANK" evidence="2">
    <location>
        <begin position="923"/>
        <end position="955"/>
    </location>
</feature>
<feature type="compositionally biased region" description="Basic and acidic residues" evidence="3">
    <location>
        <begin position="789"/>
        <end position="806"/>
    </location>
</feature>
<evidence type="ECO:0000256" key="3">
    <source>
        <dbReference type="SAM" id="MobiDB-lite"/>
    </source>
</evidence>
<gene>
    <name evidence="5" type="ORF">OHC33_008422</name>
</gene>
<keyword evidence="6" id="KW-1185">Reference proteome</keyword>
<sequence>MSLARSGTRRVVRTNTLTPGSAGPHPPRKTLDDIQQGIKVLYKPADGAKPDCDIVVIPGLGTDPEKSWQSNKTEFNWIKDSKDGLARDFSKARILLFQYESAWSGGLKVKQFIYNIAISLLLGLRGSREARSTTPVVFLGHSMGGLVIAKAIVLADQRRDLVPTMFECISGCIFFGTPFDGCPAASAASMLAVIGEKVDKTTSSKLLDMMKPGDEGLRELKNDFMRLVAKLTQRIELFCFYEEHPTNFAEQAGLPAIFGIAIPKSLAEFVSRDSATLTGIDALGLASNHRNLVKFQGPKDDRYQLVRGSIKPIIQMSHSIAKSRLNATRNIDRDTVLAVKKVLKGPDMDSIRNAVKRKDTSSSWLVAEPEYQAWLHESPKGQRIDAMWIRGQAGRGKTSNTLAVLDDLDARIADSSGDKAPPLVVFYFCQSGADQSTAEDILKSFLQQLIDQQEILVPHAKHFMKKKAKEDSRETQRSALQLTVENMWQTMQDMLYDPFIGTVYFVVNNLHVLPEDSPSTQKLLGLIGAEVSRTSTSDSDRVPVRWLLSSRNVRTIKTALEAKVVRLIDLEDDKYEDQVKKELRRHAYTKVSDLREEKKYERDVAYFAHSLISKKAQNTQWIDIACLQLKALSDKDSRREVRRILETMPQDLNTLLESAWLRVLHKNANVAEKIKEILRALVLTFEDPTGAELSILAGMSSTDEERSELQQLVESCKPLLTTTRDRENDVKVGFMNIVVKTHLLESSKQLLGMSEDETKWQHGMLAFRSFEHITERFDAVVVVEHQLDEGADDTHGEGSDVAHESATDNGEGDETRTEPEGTVADHHSAWADDSTTSSDDETEEFEEADEEEEDPEALAIKDAALAYPVKYWLRHAGSATKEIAEDLITSDDNDFWAKDSQLRRRYLKEHVRLTGRLEGWPLNSLTGLHVAAAFGFPDLVTALIKHGHDTEINEVDDWENAPVRLVSFFFMLLIYANLVQLHLAACCDRLDIIDVLLDSGAEINHGQEQEVDTPLHMAALEGYVKIMQKLVACGADVNAFAEDTGPVINAAISSGSQEAVELLVSKGANLSLDGHEEIPPPLAAAAKSSNTTLFDFLISACADKLPPREYNLALISAASSGQTEVFDKLMVYRHPQDTFQKAMDAAADETEWSMVKLILERRDGLDCRHVFVEAATAWDDQSEILQAVWQYTKKTLSIDIINEALYHATDYENEDIVRLLLNDFGADANAEAPPSMTTEQGSEGGEGDGKTDDDDDEDDEDNEDEDEDEDEEEK</sequence>
<dbReference type="PROSITE" id="PS50297">
    <property type="entry name" value="ANK_REP_REGION"/>
    <property type="match status" value="2"/>
</dbReference>
<dbReference type="PROSITE" id="PS50088">
    <property type="entry name" value="ANK_REPEAT"/>
    <property type="match status" value="3"/>
</dbReference>
<feature type="compositionally biased region" description="Acidic residues" evidence="3">
    <location>
        <begin position="1251"/>
        <end position="1274"/>
    </location>
</feature>
<keyword evidence="1" id="KW-0677">Repeat</keyword>
<dbReference type="Pfam" id="PF12796">
    <property type="entry name" value="Ank_2"/>
    <property type="match status" value="1"/>
</dbReference>
<dbReference type="InterPro" id="IPR052374">
    <property type="entry name" value="SERAC1"/>
</dbReference>
<dbReference type="InterPro" id="IPR036770">
    <property type="entry name" value="Ankyrin_rpt-contain_sf"/>
</dbReference>
<keyword evidence="2" id="KW-0040">ANK repeat</keyword>
<dbReference type="SUPFAM" id="SSF140860">
    <property type="entry name" value="Pseudo ankyrin repeat-like"/>
    <property type="match status" value="1"/>
</dbReference>
<evidence type="ECO:0000313" key="6">
    <source>
        <dbReference type="Proteomes" id="UP001316803"/>
    </source>
</evidence>
<reference evidence="5 6" key="1">
    <citation type="submission" date="2022-12" db="EMBL/GenBank/DDBJ databases">
        <title>Genomic features and morphological characterization of a novel Knufia sp. strain isolated from spacecraft assembly facility.</title>
        <authorList>
            <person name="Teixeira M."/>
            <person name="Chander A.M."/>
            <person name="Stajich J.E."/>
            <person name="Venkateswaran K."/>
        </authorList>
    </citation>
    <scope>NUCLEOTIDE SEQUENCE [LARGE SCALE GENOMIC DNA]</scope>
    <source>
        <strain evidence="5 6">FJI-L2-BK-P2</strain>
    </source>
</reference>
<feature type="compositionally biased region" description="Acidic residues" evidence="3">
    <location>
        <begin position="838"/>
        <end position="856"/>
    </location>
</feature>
<dbReference type="PANTHER" id="PTHR48182">
    <property type="entry name" value="PROTEIN SERAC1"/>
    <property type="match status" value="1"/>
</dbReference>
<evidence type="ECO:0000259" key="4">
    <source>
        <dbReference type="Pfam" id="PF24883"/>
    </source>
</evidence>
<feature type="domain" description="Nephrocystin 3-like N-terminal" evidence="4">
    <location>
        <begin position="362"/>
        <end position="551"/>
    </location>
</feature>
<dbReference type="InterPro" id="IPR027417">
    <property type="entry name" value="P-loop_NTPase"/>
</dbReference>
<dbReference type="Gene3D" id="1.25.40.20">
    <property type="entry name" value="Ankyrin repeat-containing domain"/>
    <property type="match status" value="2"/>
</dbReference>
<comment type="caution">
    <text evidence="5">The sequence shown here is derived from an EMBL/GenBank/DDBJ whole genome shotgun (WGS) entry which is preliminary data.</text>
</comment>
<organism evidence="5 6">
    <name type="scientific">Knufia fluminis</name>
    <dbReference type="NCBI Taxonomy" id="191047"/>
    <lineage>
        <taxon>Eukaryota</taxon>
        <taxon>Fungi</taxon>
        <taxon>Dikarya</taxon>
        <taxon>Ascomycota</taxon>
        <taxon>Pezizomycotina</taxon>
        <taxon>Eurotiomycetes</taxon>
        <taxon>Chaetothyriomycetidae</taxon>
        <taxon>Chaetothyriales</taxon>
        <taxon>Trichomeriaceae</taxon>
        <taxon>Knufia</taxon>
    </lineage>
</organism>